<evidence type="ECO:0000259" key="6">
    <source>
        <dbReference type="PROSITE" id="PS50011"/>
    </source>
</evidence>
<evidence type="ECO:0000313" key="7">
    <source>
        <dbReference type="EMBL" id="KAK7437368.1"/>
    </source>
</evidence>
<dbReference type="InterPro" id="IPR051681">
    <property type="entry name" value="Ser/Thr_Kinases-Pseudokinases"/>
</dbReference>
<dbReference type="EMBL" id="JBANRG010000086">
    <property type="protein sequence ID" value="KAK7437368.1"/>
    <property type="molecule type" value="Genomic_DNA"/>
</dbReference>
<dbReference type="PANTHER" id="PTHR44329:SF288">
    <property type="entry name" value="MITOGEN-ACTIVATED PROTEIN KINASE KINASE KINASE 20"/>
    <property type="match status" value="1"/>
</dbReference>
<dbReference type="InterPro" id="IPR000719">
    <property type="entry name" value="Prot_kinase_dom"/>
</dbReference>
<keyword evidence="8" id="KW-1185">Reference proteome</keyword>
<comment type="caution">
    <text evidence="7">The sequence shown here is derived from an EMBL/GenBank/DDBJ whole genome shotgun (WGS) entry which is preliminary data.</text>
</comment>
<sequence>MTRLSHCSGLYPTCLVLDDVEGISKYPVASGGFGDIYTGLIGDQMACLKVVRIYGEEDTQKFAKAFLKEAILWKQLNHPNVLPFLGLYFLDATKHRICLISPWMENGNLRKYLSKHSVEFEDRICLAYDIACGLSYLHEGKIIHGDLKGDNVLISNTGRASIADFGLSRIANSHALKWTSFSASSHDRGGSIRWLAPECLFKGDLTTYASDIYAFGGVCYEVFTGLVPFHEFTHEPTILFQLLEGKRPSRSGISNIIWSILQDCWNQESSTRPVAKSLPGQLTSIASKVISPAENWNKSLPSQLWESLHNATGLDAEAMINTLHQSNESTSDEEHVWADEKSGQEMETGTQSAEGSGGMHISKDQWLDELVTFLSTHDIPVTNTTSHFSIFPTEIPVANPILDTSANHTADTSSSAAAVSSSSKLSTVSSQGNEPVNFTIPQAQKKNDSSTASSTGSNSHSLSGYFNSYMAVDEVELQWQAETKAALLAQTQLEENEFKTARQQLAKLLQ</sequence>
<protein>
    <submittedName>
        <fullName evidence="7">Rho guanine nucleotide exchange factor</fullName>
    </submittedName>
</protein>
<dbReference type="Proteomes" id="UP001498398">
    <property type="component" value="Unassembled WGS sequence"/>
</dbReference>
<reference evidence="7 8" key="1">
    <citation type="submission" date="2024-01" db="EMBL/GenBank/DDBJ databases">
        <title>A draft genome for the cacao thread blight pathogen Marasmiellus scandens.</title>
        <authorList>
            <person name="Baruah I.K."/>
            <person name="Leung J."/>
            <person name="Bukari Y."/>
            <person name="Amoako-Attah I."/>
            <person name="Meinhardt L.W."/>
            <person name="Bailey B.A."/>
            <person name="Cohen S.P."/>
        </authorList>
    </citation>
    <scope>NUCLEOTIDE SEQUENCE [LARGE SCALE GENOMIC DNA]</scope>
    <source>
        <strain evidence="7 8">GH-19</strain>
    </source>
</reference>
<evidence type="ECO:0000256" key="3">
    <source>
        <dbReference type="ARBA" id="ARBA00022777"/>
    </source>
</evidence>
<accession>A0ABR1IQ67</accession>
<keyword evidence="4" id="KW-0067">ATP-binding</keyword>
<evidence type="ECO:0000256" key="1">
    <source>
        <dbReference type="ARBA" id="ARBA00022679"/>
    </source>
</evidence>
<keyword evidence="3" id="KW-0418">Kinase</keyword>
<dbReference type="InterPro" id="IPR001245">
    <property type="entry name" value="Ser-Thr/Tyr_kinase_cat_dom"/>
</dbReference>
<organism evidence="7 8">
    <name type="scientific">Marasmiellus scandens</name>
    <dbReference type="NCBI Taxonomy" id="2682957"/>
    <lineage>
        <taxon>Eukaryota</taxon>
        <taxon>Fungi</taxon>
        <taxon>Dikarya</taxon>
        <taxon>Basidiomycota</taxon>
        <taxon>Agaricomycotina</taxon>
        <taxon>Agaricomycetes</taxon>
        <taxon>Agaricomycetidae</taxon>
        <taxon>Agaricales</taxon>
        <taxon>Marasmiineae</taxon>
        <taxon>Omphalotaceae</taxon>
        <taxon>Marasmiellus</taxon>
    </lineage>
</organism>
<feature type="domain" description="Protein kinase" evidence="6">
    <location>
        <begin position="22"/>
        <end position="290"/>
    </location>
</feature>
<feature type="compositionally biased region" description="Polar residues" evidence="5">
    <location>
        <begin position="431"/>
        <end position="444"/>
    </location>
</feature>
<dbReference type="PANTHER" id="PTHR44329">
    <property type="entry name" value="SERINE/THREONINE-PROTEIN KINASE TNNI3K-RELATED"/>
    <property type="match status" value="1"/>
</dbReference>
<evidence type="ECO:0000256" key="2">
    <source>
        <dbReference type="ARBA" id="ARBA00022741"/>
    </source>
</evidence>
<name>A0ABR1IQ67_9AGAR</name>
<keyword evidence="2" id="KW-0547">Nucleotide-binding</keyword>
<feature type="compositionally biased region" description="Low complexity" evidence="5">
    <location>
        <begin position="449"/>
        <end position="459"/>
    </location>
</feature>
<feature type="region of interest" description="Disordered" evidence="5">
    <location>
        <begin position="426"/>
        <end position="459"/>
    </location>
</feature>
<dbReference type="SMART" id="SM00220">
    <property type="entry name" value="S_TKc"/>
    <property type="match status" value="1"/>
</dbReference>
<dbReference type="InterPro" id="IPR011009">
    <property type="entry name" value="Kinase-like_dom_sf"/>
</dbReference>
<proteinExistence type="predicted"/>
<feature type="region of interest" description="Disordered" evidence="5">
    <location>
        <begin position="327"/>
        <end position="359"/>
    </location>
</feature>
<gene>
    <name evidence="7" type="primary">TUS1_9</name>
    <name evidence="7" type="ORF">VKT23_018613</name>
</gene>
<evidence type="ECO:0000313" key="8">
    <source>
        <dbReference type="Proteomes" id="UP001498398"/>
    </source>
</evidence>
<feature type="compositionally biased region" description="Basic and acidic residues" evidence="5">
    <location>
        <begin position="332"/>
        <end position="344"/>
    </location>
</feature>
<dbReference type="PROSITE" id="PS50011">
    <property type="entry name" value="PROTEIN_KINASE_DOM"/>
    <property type="match status" value="1"/>
</dbReference>
<evidence type="ECO:0000256" key="5">
    <source>
        <dbReference type="SAM" id="MobiDB-lite"/>
    </source>
</evidence>
<dbReference type="Pfam" id="PF07714">
    <property type="entry name" value="PK_Tyr_Ser-Thr"/>
    <property type="match status" value="1"/>
</dbReference>
<dbReference type="PRINTS" id="PR00109">
    <property type="entry name" value="TYRKINASE"/>
</dbReference>
<dbReference type="PROSITE" id="PS00108">
    <property type="entry name" value="PROTEIN_KINASE_ST"/>
    <property type="match status" value="1"/>
</dbReference>
<dbReference type="Gene3D" id="1.10.510.10">
    <property type="entry name" value="Transferase(Phosphotransferase) domain 1"/>
    <property type="match status" value="1"/>
</dbReference>
<dbReference type="SUPFAM" id="SSF56112">
    <property type="entry name" value="Protein kinase-like (PK-like)"/>
    <property type="match status" value="1"/>
</dbReference>
<feature type="compositionally biased region" description="Polar residues" evidence="5">
    <location>
        <begin position="345"/>
        <end position="354"/>
    </location>
</feature>
<evidence type="ECO:0000256" key="4">
    <source>
        <dbReference type="ARBA" id="ARBA00022840"/>
    </source>
</evidence>
<dbReference type="InterPro" id="IPR008271">
    <property type="entry name" value="Ser/Thr_kinase_AS"/>
</dbReference>
<keyword evidence="1" id="KW-0808">Transferase</keyword>